<keyword evidence="3" id="KW-0804">Transcription</keyword>
<dbReference type="PANTHER" id="PTHR43537:SF5">
    <property type="entry name" value="UXU OPERON TRANSCRIPTIONAL REGULATOR"/>
    <property type="match status" value="1"/>
</dbReference>
<reference evidence="6" key="1">
    <citation type="submission" date="2016-10" db="EMBL/GenBank/DDBJ databases">
        <authorList>
            <person name="Varghese N."/>
        </authorList>
    </citation>
    <scope>NUCLEOTIDE SEQUENCE [LARGE SCALE GENOMIC DNA]</scope>
    <source>
        <strain evidence="6">DSM 17980</strain>
    </source>
</reference>
<feature type="domain" description="HTH gntR-type" evidence="4">
    <location>
        <begin position="7"/>
        <end position="75"/>
    </location>
</feature>
<name>A0A1I7HHP4_9BACL</name>
<organism evidence="5 6">
    <name type="scientific">Alicyclobacillus macrosporangiidus</name>
    <dbReference type="NCBI Taxonomy" id="392015"/>
    <lineage>
        <taxon>Bacteria</taxon>
        <taxon>Bacillati</taxon>
        <taxon>Bacillota</taxon>
        <taxon>Bacilli</taxon>
        <taxon>Bacillales</taxon>
        <taxon>Alicyclobacillaceae</taxon>
        <taxon>Alicyclobacillus</taxon>
    </lineage>
</organism>
<evidence type="ECO:0000313" key="6">
    <source>
        <dbReference type="Proteomes" id="UP000183508"/>
    </source>
</evidence>
<dbReference type="SMART" id="SM00345">
    <property type="entry name" value="HTH_GNTR"/>
    <property type="match status" value="1"/>
</dbReference>
<keyword evidence="1" id="KW-0805">Transcription regulation</keyword>
<dbReference type="SUPFAM" id="SSF48008">
    <property type="entry name" value="GntR ligand-binding domain-like"/>
    <property type="match status" value="1"/>
</dbReference>
<dbReference type="RefSeq" id="WP_074950416.1">
    <property type="nucleotide sequence ID" value="NZ_FPBV01000004.1"/>
</dbReference>
<keyword evidence="6" id="KW-1185">Reference proteome</keyword>
<dbReference type="SUPFAM" id="SSF46785">
    <property type="entry name" value="Winged helix' DNA-binding domain"/>
    <property type="match status" value="1"/>
</dbReference>
<dbReference type="InterPro" id="IPR008920">
    <property type="entry name" value="TF_FadR/GntR_C"/>
</dbReference>
<dbReference type="InterPro" id="IPR011711">
    <property type="entry name" value="GntR_C"/>
</dbReference>
<dbReference type="GO" id="GO:0003700">
    <property type="term" value="F:DNA-binding transcription factor activity"/>
    <property type="evidence" value="ECO:0007669"/>
    <property type="project" value="InterPro"/>
</dbReference>
<sequence>MEKIRRSRLSDAVVDRIKGMIERGELKPGDKLPSEKELAEAFGVSRMSIREALSMLSASQIIEIRHGEGSFVQRMEVSNYIPPIAVSLLDFPAAALHLLEVRTMLAVGAAELAAMRADADALAEMDAALSAYWDEVREHGTGAKSDWQFHHAIVRATKNPVLVEFANRIADLVAEGMRYTLGKNVGDSERIRQVAAEHEQIAAAIRARDAAAAGTAMRQHLEHVRQKLMRLMEEQKLATAQVEVPADIAASAGKRAEGATRSGQIAGNLQSEHTVKVIGQLADHLDE</sequence>
<evidence type="ECO:0000259" key="4">
    <source>
        <dbReference type="PROSITE" id="PS50949"/>
    </source>
</evidence>
<dbReference type="Gene3D" id="1.10.10.10">
    <property type="entry name" value="Winged helix-like DNA-binding domain superfamily/Winged helix DNA-binding domain"/>
    <property type="match status" value="1"/>
</dbReference>
<evidence type="ECO:0000256" key="2">
    <source>
        <dbReference type="ARBA" id="ARBA00023125"/>
    </source>
</evidence>
<dbReference type="Pfam" id="PF07729">
    <property type="entry name" value="FCD"/>
    <property type="match status" value="1"/>
</dbReference>
<keyword evidence="5" id="KW-0670">Pyruvate</keyword>
<dbReference type="STRING" id="392015.SAMN05421543_104195"/>
<dbReference type="AlphaFoldDB" id="A0A1I7HHP4"/>
<dbReference type="EMBL" id="FPBV01000004">
    <property type="protein sequence ID" value="SFU60112.1"/>
    <property type="molecule type" value="Genomic_DNA"/>
</dbReference>
<dbReference type="GO" id="GO:0003677">
    <property type="term" value="F:DNA binding"/>
    <property type="evidence" value="ECO:0007669"/>
    <property type="project" value="UniProtKB-KW"/>
</dbReference>
<dbReference type="Pfam" id="PF00392">
    <property type="entry name" value="GntR"/>
    <property type="match status" value="1"/>
</dbReference>
<gene>
    <name evidence="5" type="ORF">SAMN05421543_104195</name>
</gene>
<evidence type="ECO:0000313" key="5">
    <source>
        <dbReference type="EMBL" id="SFU60112.1"/>
    </source>
</evidence>
<protein>
    <submittedName>
        <fullName evidence="5">GntR family transcriptional regulator, transcriptional repressor for pyruvate dehydrogenase complex</fullName>
    </submittedName>
</protein>
<dbReference type="CDD" id="cd07377">
    <property type="entry name" value="WHTH_GntR"/>
    <property type="match status" value="1"/>
</dbReference>
<keyword evidence="2" id="KW-0238">DNA-binding</keyword>
<dbReference type="PRINTS" id="PR00035">
    <property type="entry name" value="HTHGNTR"/>
</dbReference>
<dbReference type="SMART" id="SM00895">
    <property type="entry name" value="FCD"/>
    <property type="match status" value="1"/>
</dbReference>
<dbReference type="InterPro" id="IPR036390">
    <property type="entry name" value="WH_DNA-bd_sf"/>
</dbReference>
<evidence type="ECO:0000256" key="1">
    <source>
        <dbReference type="ARBA" id="ARBA00023015"/>
    </source>
</evidence>
<dbReference type="Gene3D" id="1.20.120.530">
    <property type="entry name" value="GntR ligand-binding domain-like"/>
    <property type="match status" value="1"/>
</dbReference>
<dbReference type="Proteomes" id="UP000183508">
    <property type="component" value="Unassembled WGS sequence"/>
</dbReference>
<dbReference type="PANTHER" id="PTHR43537">
    <property type="entry name" value="TRANSCRIPTIONAL REGULATOR, GNTR FAMILY"/>
    <property type="match status" value="1"/>
</dbReference>
<evidence type="ECO:0000256" key="3">
    <source>
        <dbReference type="ARBA" id="ARBA00023163"/>
    </source>
</evidence>
<dbReference type="PROSITE" id="PS50949">
    <property type="entry name" value="HTH_GNTR"/>
    <property type="match status" value="1"/>
</dbReference>
<accession>A0A1I7HHP4</accession>
<proteinExistence type="predicted"/>
<dbReference type="InterPro" id="IPR000524">
    <property type="entry name" value="Tscrpt_reg_HTH_GntR"/>
</dbReference>
<dbReference type="InterPro" id="IPR036388">
    <property type="entry name" value="WH-like_DNA-bd_sf"/>
</dbReference>